<evidence type="ECO:0000256" key="12">
    <source>
        <dbReference type="ARBA" id="ARBA00023098"/>
    </source>
</evidence>
<keyword evidence="16" id="KW-1208">Phospholipid metabolism</keyword>
<proteinExistence type="predicted"/>
<dbReference type="EC" id="2.7.8.24" evidence="4"/>
<evidence type="ECO:0000256" key="7">
    <source>
        <dbReference type="ARBA" id="ARBA00022516"/>
    </source>
</evidence>
<evidence type="ECO:0000256" key="9">
    <source>
        <dbReference type="ARBA" id="ARBA00022679"/>
    </source>
</evidence>
<keyword evidence="6" id="KW-1003">Cell membrane</keyword>
<dbReference type="EMBL" id="FQVU01000001">
    <property type="protein sequence ID" value="SHF66870.1"/>
    <property type="molecule type" value="Genomic_DNA"/>
</dbReference>
<feature type="transmembrane region" description="Helical" evidence="18">
    <location>
        <begin position="80"/>
        <end position="102"/>
    </location>
</feature>
<feature type="transmembrane region" description="Helical" evidence="18">
    <location>
        <begin position="108"/>
        <end position="125"/>
    </location>
</feature>
<protein>
    <recommendedName>
        <fullName evidence="5">Phosphatidylcholine synthase</fullName>
        <ecNumber evidence="4">2.7.8.24</ecNumber>
    </recommendedName>
    <alternativeName>
        <fullName evidence="17">CDP-diglyceride-choline O-phosphatidyltransferase</fullName>
    </alternativeName>
</protein>
<keyword evidence="9 19" id="KW-0808">Transferase</keyword>
<evidence type="ECO:0000256" key="5">
    <source>
        <dbReference type="ARBA" id="ARBA00015623"/>
    </source>
</evidence>
<keyword evidence="15" id="KW-0464">Manganese</keyword>
<keyword evidence="14" id="KW-0594">Phospholipid biosynthesis</keyword>
<dbReference type="AlphaFoldDB" id="A0A1M5DIW1"/>
<evidence type="ECO:0000256" key="10">
    <source>
        <dbReference type="ARBA" id="ARBA00022692"/>
    </source>
</evidence>
<dbReference type="STRING" id="1206085.SAMN05443575_0593"/>
<comment type="catalytic activity">
    <reaction evidence="1">
        <text>a CDP-1,2-diacyl-sn-glycerol + choline = a 1,2-diacyl-sn-glycero-3-phosphocholine + CMP + H(+)</text>
        <dbReference type="Rhea" id="RHEA:14597"/>
        <dbReference type="ChEBI" id="CHEBI:15354"/>
        <dbReference type="ChEBI" id="CHEBI:15378"/>
        <dbReference type="ChEBI" id="CHEBI:57643"/>
        <dbReference type="ChEBI" id="CHEBI:58332"/>
        <dbReference type="ChEBI" id="CHEBI:60377"/>
        <dbReference type="EC" id="2.7.8.24"/>
    </reaction>
</comment>
<feature type="transmembrane region" description="Helical" evidence="18">
    <location>
        <begin position="160"/>
        <end position="179"/>
    </location>
</feature>
<evidence type="ECO:0000256" key="13">
    <source>
        <dbReference type="ARBA" id="ARBA00023136"/>
    </source>
</evidence>
<dbReference type="InterPro" id="IPR026027">
    <property type="entry name" value="PcS"/>
</dbReference>
<gene>
    <name evidence="19" type="ORF">SAMN05443575_0593</name>
</gene>
<evidence type="ECO:0000256" key="8">
    <source>
        <dbReference type="ARBA" id="ARBA00022519"/>
    </source>
</evidence>
<keyword evidence="13 18" id="KW-0472">Membrane</keyword>
<dbReference type="Gene3D" id="1.20.120.1760">
    <property type="match status" value="1"/>
</dbReference>
<evidence type="ECO:0000256" key="18">
    <source>
        <dbReference type="SAM" id="Phobius"/>
    </source>
</evidence>
<evidence type="ECO:0000256" key="16">
    <source>
        <dbReference type="ARBA" id="ARBA00023264"/>
    </source>
</evidence>
<dbReference type="InterPro" id="IPR043130">
    <property type="entry name" value="CDP-OH_PTrfase_TM_dom"/>
</dbReference>
<dbReference type="Proteomes" id="UP000186132">
    <property type="component" value="Unassembled WGS sequence"/>
</dbReference>
<dbReference type="GO" id="GO:0005886">
    <property type="term" value="C:plasma membrane"/>
    <property type="evidence" value="ECO:0007669"/>
    <property type="project" value="UniProtKB-SubCell"/>
</dbReference>
<evidence type="ECO:0000256" key="3">
    <source>
        <dbReference type="ARBA" id="ARBA00004429"/>
    </source>
</evidence>
<evidence type="ECO:0000256" key="11">
    <source>
        <dbReference type="ARBA" id="ARBA00022989"/>
    </source>
</evidence>
<keyword evidence="20" id="KW-1185">Reference proteome</keyword>
<keyword evidence="12" id="KW-0443">Lipid metabolism</keyword>
<evidence type="ECO:0000256" key="6">
    <source>
        <dbReference type="ARBA" id="ARBA00022475"/>
    </source>
</evidence>
<keyword evidence="8" id="KW-0997">Cell inner membrane</keyword>
<dbReference type="GO" id="GO:0050520">
    <property type="term" value="F:phosphatidylcholine synthase activity"/>
    <property type="evidence" value="ECO:0007669"/>
    <property type="project" value="UniProtKB-EC"/>
</dbReference>
<dbReference type="OrthoDB" id="350520at2"/>
<feature type="transmembrane region" description="Helical" evidence="18">
    <location>
        <begin position="215"/>
        <end position="234"/>
    </location>
</feature>
<evidence type="ECO:0000256" key="17">
    <source>
        <dbReference type="ARBA" id="ARBA00033321"/>
    </source>
</evidence>
<accession>A0A1M5DIW1</accession>
<dbReference type="PIRSF" id="PIRSF000851">
    <property type="entry name" value="PcS"/>
    <property type="match status" value="1"/>
</dbReference>
<feature type="transmembrane region" description="Helical" evidence="18">
    <location>
        <begin position="191"/>
        <end position="209"/>
    </location>
</feature>
<comment type="subcellular location">
    <subcellularLocation>
        <location evidence="3">Cell inner membrane</location>
        <topology evidence="3">Multi-pass membrane protein</topology>
    </subcellularLocation>
</comment>
<organism evidence="19 20">
    <name type="scientific">Jatrophihabitans endophyticus</name>
    <dbReference type="NCBI Taxonomy" id="1206085"/>
    <lineage>
        <taxon>Bacteria</taxon>
        <taxon>Bacillati</taxon>
        <taxon>Actinomycetota</taxon>
        <taxon>Actinomycetes</taxon>
        <taxon>Jatrophihabitantales</taxon>
        <taxon>Jatrophihabitantaceae</taxon>
        <taxon>Jatrophihabitans</taxon>
    </lineage>
</organism>
<evidence type="ECO:0000256" key="2">
    <source>
        <dbReference type="ARBA" id="ARBA00001936"/>
    </source>
</evidence>
<evidence type="ECO:0000256" key="15">
    <source>
        <dbReference type="ARBA" id="ARBA00023211"/>
    </source>
</evidence>
<sequence>MNTSHPPLSATRAERGQAWAVHIFTTVGVIFGALGLQAVLDGRPDLAIIYLMATLIIDGVDGPIARSLGVKERLPQIDGYVLDLIIDFVTCVIVPAAFMYQFEVVPRNAFGLAVLGLLVLTSAIWFSRTDMMTDDNFFRGFPAAWNMVGPLLWLVEARTWIGATITIVFSVLSLTNMPYPHIVRAQFLRPFTAVAATLWLGGLIVGAVIHPHHPVWLRVILLVGSLYYVLLAGIKASYDLRQRQQPQAAPKDEALESPSTL</sequence>
<keyword evidence="10 18" id="KW-0812">Transmembrane</keyword>
<feature type="transmembrane region" description="Helical" evidence="18">
    <location>
        <begin position="21"/>
        <end position="40"/>
    </location>
</feature>
<evidence type="ECO:0000313" key="20">
    <source>
        <dbReference type="Proteomes" id="UP000186132"/>
    </source>
</evidence>
<evidence type="ECO:0000313" key="19">
    <source>
        <dbReference type="EMBL" id="SHF66870.1"/>
    </source>
</evidence>
<evidence type="ECO:0000256" key="14">
    <source>
        <dbReference type="ARBA" id="ARBA00023209"/>
    </source>
</evidence>
<keyword evidence="11 18" id="KW-1133">Transmembrane helix</keyword>
<evidence type="ECO:0000256" key="1">
    <source>
        <dbReference type="ARBA" id="ARBA00000958"/>
    </source>
</evidence>
<dbReference type="GO" id="GO:0008654">
    <property type="term" value="P:phospholipid biosynthetic process"/>
    <property type="evidence" value="ECO:0007669"/>
    <property type="project" value="UniProtKB-KW"/>
</dbReference>
<comment type="cofactor">
    <cofactor evidence="2">
        <name>Mn(2+)</name>
        <dbReference type="ChEBI" id="CHEBI:29035"/>
    </cofactor>
</comment>
<dbReference type="RefSeq" id="WP_073385676.1">
    <property type="nucleotide sequence ID" value="NZ_FQVU01000001.1"/>
</dbReference>
<evidence type="ECO:0000256" key="4">
    <source>
        <dbReference type="ARBA" id="ARBA00013195"/>
    </source>
</evidence>
<keyword evidence="7" id="KW-0444">Lipid biosynthesis</keyword>
<feature type="transmembrane region" description="Helical" evidence="18">
    <location>
        <begin position="46"/>
        <end position="68"/>
    </location>
</feature>
<reference evidence="20" key="1">
    <citation type="submission" date="2016-11" db="EMBL/GenBank/DDBJ databases">
        <authorList>
            <person name="Varghese N."/>
            <person name="Submissions S."/>
        </authorList>
    </citation>
    <scope>NUCLEOTIDE SEQUENCE [LARGE SCALE GENOMIC DNA]</scope>
    <source>
        <strain evidence="20">DSM 45627</strain>
    </source>
</reference>
<name>A0A1M5DIW1_9ACTN</name>